<dbReference type="EMBL" id="AZQP01000011">
    <property type="protein sequence ID" value="EYE88958.1"/>
    <property type="molecule type" value="Genomic_DNA"/>
</dbReference>
<dbReference type="AlphaFoldDB" id="A0A017RW06"/>
<proteinExistence type="predicted"/>
<evidence type="ECO:0000313" key="2">
    <source>
        <dbReference type="Proteomes" id="UP000019681"/>
    </source>
</evidence>
<protein>
    <submittedName>
        <fullName evidence="1">Uncharacterized protein</fullName>
    </submittedName>
</protein>
<evidence type="ECO:0000313" key="1">
    <source>
        <dbReference type="EMBL" id="EYE88958.1"/>
    </source>
</evidence>
<comment type="caution">
    <text evidence="1">The sequence shown here is derived from an EMBL/GenBank/DDBJ whole genome shotgun (WGS) entry which is preliminary data.</text>
</comment>
<organism evidence="1 2">
    <name type="scientific">Fervidicella metallireducens AeB</name>
    <dbReference type="NCBI Taxonomy" id="1403537"/>
    <lineage>
        <taxon>Bacteria</taxon>
        <taxon>Bacillati</taxon>
        <taxon>Bacillota</taxon>
        <taxon>Clostridia</taxon>
        <taxon>Eubacteriales</taxon>
        <taxon>Clostridiaceae</taxon>
        <taxon>Fervidicella</taxon>
    </lineage>
</organism>
<accession>A0A017RW06</accession>
<keyword evidence="2" id="KW-1185">Reference proteome</keyword>
<dbReference type="Proteomes" id="UP000019681">
    <property type="component" value="Unassembled WGS sequence"/>
</dbReference>
<sequence>MFCLSDFKQLNFSDQLLELNTLSYQQSVKLLKLLEENFDINPFILESFNNKYYSDLGRNRTLTFLQFFHR</sequence>
<reference evidence="1 2" key="1">
    <citation type="journal article" date="2014" name="Genome Announc.">
        <title>Draft Genome Sequence of Fervidicella metallireducens Strain AeBT, an Iron-Reducing Thermoanaerobe from the Great Artesian Basin.</title>
        <authorList>
            <person name="Patel B.K."/>
        </authorList>
    </citation>
    <scope>NUCLEOTIDE SEQUENCE [LARGE SCALE GENOMIC DNA]</scope>
    <source>
        <strain evidence="1 2">AeB</strain>
    </source>
</reference>
<gene>
    <name evidence="1" type="ORF">Q428_05445</name>
</gene>
<name>A0A017RW06_9CLOT</name>